<evidence type="ECO:0000256" key="2">
    <source>
        <dbReference type="ARBA" id="ARBA00022676"/>
    </source>
</evidence>
<feature type="transmembrane region" description="Helical" evidence="7">
    <location>
        <begin position="237"/>
        <end position="258"/>
    </location>
</feature>
<dbReference type="STRING" id="649349.Lbys_0441"/>
<dbReference type="RefSeq" id="WP_013407270.1">
    <property type="nucleotide sequence ID" value="NC_014655.1"/>
</dbReference>
<dbReference type="EMBL" id="CP002305">
    <property type="protein sequence ID" value="ADQ16216.1"/>
    <property type="molecule type" value="Genomic_DNA"/>
</dbReference>
<dbReference type="eggNOG" id="COG0463">
    <property type="taxonomic scope" value="Bacteria"/>
</dbReference>
<dbReference type="AlphaFoldDB" id="E4RWP7"/>
<dbReference type="PANTHER" id="PTHR48090:SF1">
    <property type="entry name" value="PROPHAGE BACTOPRENOL GLUCOSYL TRANSFERASE HOMOLOG"/>
    <property type="match status" value="1"/>
</dbReference>
<dbReference type="HOGENOM" id="CLU_033536_0_1_10"/>
<feature type="transmembrane region" description="Helical" evidence="7">
    <location>
        <begin position="270"/>
        <end position="294"/>
    </location>
</feature>
<dbReference type="Proteomes" id="UP000007435">
    <property type="component" value="Chromosome"/>
</dbReference>
<evidence type="ECO:0000256" key="7">
    <source>
        <dbReference type="SAM" id="Phobius"/>
    </source>
</evidence>
<organism evidence="9 10">
    <name type="scientific">Leadbetterella byssophila (strain DSM 17132 / JCM 16389 / KACC 11308 / NBRC 106382 / 4M15)</name>
    <dbReference type="NCBI Taxonomy" id="649349"/>
    <lineage>
        <taxon>Bacteria</taxon>
        <taxon>Pseudomonadati</taxon>
        <taxon>Bacteroidota</taxon>
        <taxon>Cytophagia</taxon>
        <taxon>Cytophagales</taxon>
        <taxon>Leadbetterellaceae</taxon>
        <taxon>Leadbetterella</taxon>
    </lineage>
</organism>
<reference evidence="9 10" key="2">
    <citation type="journal article" date="2011" name="Stand. Genomic Sci.">
        <title>Complete genome sequence of Leadbetterella byssophila type strain (4M15).</title>
        <authorList>
            <person name="Abt B."/>
            <person name="Teshima H."/>
            <person name="Lucas S."/>
            <person name="Lapidus A."/>
            <person name="Del Rio T.G."/>
            <person name="Nolan M."/>
            <person name="Tice H."/>
            <person name="Cheng J.F."/>
            <person name="Pitluck S."/>
            <person name="Liolios K."/>
            <person name="Pagani I."/>
            <person name="Ivanova N."/>
            <person name="Mavromatis K."/>
            <person name="Pati A."/>
            <person name="Tapia R."/>
            <person name="Han C."/>
            <person name="Goodwin L."/>
            <person name="Chen A."/>
            <person name="Palaniappan K."/>
            <person name="Land M."/>
            <person name="Hauser L."/>
            <person name="Chang Y.J."/>
            <person name="Jeffries C.D."/>
            <person name="Rohde M."/>
            <person name="Goker M."/>
            <person name="Tindall B.J."/>
            <person name="Detter J.C."/>
            <person name="Woyke T."/>
            <person name="Bristow J."/>
            <person name="Eisen J.A."/>
            <person name="Markowitz V."/>
            <person name="Hugenholtz P."/>
            <person name="Klenk H.P."/>
            <person name="Kyrpides N.C."/>
        </authorList>
    </citation>
    <scope>NUCLEOTIDE SEQUENCE [LARGE SCALE GENOMIC DNA]</scope>
    <source>
        <strain evidence="10">DSM 17132 / JCM 16389 / KACC 11308 / NBRC 106382 / 4M15</strain>
    </source>
</reference>
<dbReference type="OrthoDB" id="9807778at2"/>
<evidence type="ECO:0000259" key="8">
    <source>
        <dbReference type="Pfam" id="PF00535"/>
    </source>
</evidence>
<dbReference type="InterPro" id="IPR029044">
    <property type="entry name" value="Nucleotide-diphossugar_trans"/>
</dbReference>
<dbReference type="GO" id="GO:0016757">
    <property type="term" value="F:glycosyltransferase activity"/>
    <property type="evidence" value="ECO:0007669"/>
    <property type="project" value="UniProtKB-KW"/>
</dbReference>
<keyword evidence="5 7" id="KW-1133">Transmembrane helix</keyword>
<dbReference type="GO" id="GO:0005886">
    <property type="term" value="C:plasma membrane"/>
    <property type="evidence" value="ECO:0007669"/>
    <property type="project" value="TreeGrafter"/>
</dbReference>
<sequence length="317" mass="36316">MIPKLLLVLPCYNEEAILHLTDAKLNTFYDELISQGLISAESKICYVNDGSRDATWNIIDRLTKSNSRILGVKLSKNFGHQNALLAGLFEYKGLFDCYISIDADLQDDIYAIPPMIEKFKEGASIVYGVRDDRSTDTFFKKFTAESFYKVMQWLKVPVVFNHADFRLIDNRVLTELEHYREVNMFIRGIIPTIGFKNDKVFYKRLEREAGETKYPLKKMLTFAWNGVTSFSTMPMRFVLYFGAFSFVLSLLLAVYVLYTKFAGVTTSGWASTLLMMAFFNGSNMMAIGLIGEYVGKIYEEVKARPRYIVEKSTPLEA</sequence>
<keyword evidence="2" id="KW-0328">Glycosyltransferase</keyword>
<dbReference type="InterPro" id="IPR001173">
    <property type="entry name" value="Glyco_trans_2-like"/>
</dbReference>
<dbReference type="Gene3D" id="3.90.550.10">
    <property type="entry name" value="Spore Coat Polysaccharide Biosynthesis Protein SpsA, Chain A"/>
    <property type="match status" value="1"/>
</dbReference>
<dbReference type="KEGG" id="lby:Lbys_0441"/>
<evidence type="ECO:0000313" key="9">
    <source>
        <dbReference type="EMBL" id="ADQ16216.1"/>
    </source>
</evidence>
<keyword evidence="10" id="KW-1185">Reference proteome</keyword>
<evidence type="ECO:0000256" key="6">
    <source>
        <dbReference type="ARBA" id="ARBA00023136"/>
    </source>
</evidence>
<gene>
    <name evidence="9" type="ordered locus">Lbys_0441</name>
</gene>
<keyword evidence="6 7" id="KW-0472">Membrane</keyword>
<evidence type="ECO:0000313" key="10">
    <source>
        <dbReference type="Proteomes" id="UP000007435"/>
    </source>
</evidence>
<evidence type="ECO:0000256" key="3">
    <source>
        <dbReference type="ARBA" id="ARBA00022679"/>
    </source>
</evidence>
<dbReference type="CDD" id="cd04187">
    <property type="entry name" value="DPM1_like_bac"/>
    <property type="match status" value="1"/>
</dbReference>
<dbReference type="SUPFAM" id="SSF53448">
    <property type="entry name" value="Nucleotide-diphospho-sugar transferases"/>
    <property type="match status" value="1"/>
</dbReference>
<comment type="subcellular location">
    <subcellularLocation>
        <location evidence="1">Membrane</location>
        <topology evidence="1">Multi-pass membrane protein</topology>
    </subcellularLocation>
</comment>
<dbReference type="CAZy" id="GT2">
    <property type="family name" value="Glycosyltransferase Family 2"/>
</dbReference>
<reference key="1">
    <citation type="submission" date="2010-11" db="EMBL/GenBank/DDBJ databases">
        <title>The complete genome of Leadbetterella byssophila DSM 17132.</title>
        <authorList>
            <consortium name="US DOE Joint Genome Institute (JGI-PGF)"/>
            <person name="Lucas S."/>
            <person name="Copeland A."/>
            <person name="Lapidus A."/>
            <person name="Glavina del Rio T."/>
            <person name="Dalin E."/>
            <person name="Tice H."/>
            <person name="Bruce D."/>
            <person name="Goodwin L."/>
            <person name="Pitluck S."/>
            <person name="Kyrpides N."/>
            <person name="Mavromatis K."/>
            <person name="Ivanova N."/>
            <person name="Teshima H."/>
            <person name="Brettin T."/>
            <person name="Detter J.C."/>
            <person name="Han C."/>
            <person name="Tapia R."/>
            <person name="Land M."/>
            <person name="Hauser L."/>
            <person name="Markowitz V."/>
            <person name="Cheng J.-F."/>
            <person name="Hugenholtz P."/>
            <person name="Woyke T."/>
            <person name="Wu D."/>
            <person name="Tindall B."/>
            <person name="Pomrenke H.G."/>
            <person name="Brambilla E."/>
            <person name="Klenk H.-P."/>
            <person name="Eisen J.A."/>
        </authorList>
    </citation>
    <scope>NUCLEOTIDE SEQUENCE [LARGE SCALE GENOMIC DNA]</scope>
    <source>
        <strain>DSM 17132</strain>
    </source>
</reference>
<keyword evidence="4 7" id="KW-0812">Transmembrane</keyword>
<dbReference type="Pfam" id="PF00535">
    <property type="entry name" value="Glycos_transf_2"/>
    <property type="match status" value="1"/>
</dbReference>
<dbReference type="PANTHER" id="PTHR48090">
    <property type="entry name" value="UNDECAPRENYL-PHOSPHATE 4-DEOXY-4-FORMAMIDO-L-ARABINOSE TRANSFERASE-RELATED"/>
    <property type="match status" value="1"/>
</dbReference>
<feature type="domain" description="Glycosyltransferase 2-like" evidence="8">
    <location>
        <begin position="8"/>
        <end position="174"/>
    </location>
</feature>
<evidence type="ECO:0000256" key="5">
    <source>
        <dbReference type="ARBA" id="ARBA00022989"/>
    </source>
</evidence>
<dbReference type="InterPro" id="IPR050256">
    <property type="entry name" value="Glycosyltransferase_2"/>
</dbReference>
<proteinExistence type="predicted"/>
<accession>E4RWP7</accession>
<keyword evidence="3 9" id="KW-0808">Transferase</keyword>
<name>E4RWP7_LEAB4</name>
<protein>
    <submittedName>
        <fullName evidence="9">Glycosyl transferase family 2</fullName>
    </submittedName>
</protein>
<evidence type="ECO:0000256" key="4">
    <source>
        <dbReference type="ARBA" id="ARBA00022692"/>
    </source>
</evidence>
<evidence type="ECO:0000256" key="1">
    <source>
        <dbReference type="ARBA" id="ARBA00004141"/>
    </source>
</evidence>